<proteinExistence type="predicted"/>
<dbReference type="VEuPathDB" id="ToxoDB:TGP89_218600"/>
<feature type="compositionally biased region" description="Acidic residues" evidence="6">
    <location>
        <begin position="683"/>
        <end position="702"/>
    </location>
</feature>
<protein>
    <submittedName>
        <fullName evidence="8">RNA recognition motif-containing protein</fullName>
    </submittedName>
</protein>
<feature type="region of interest" description="Disordered" evidence="6">
    <location>
        <begin position="580"/>
        <end position="736"/>
    </location>
</feature>
<dbReference type="InterPro" id="IPR051945">
    <property type="entry name" value="RRM_MRD1_RNA_proc_ribogen"/>
</dbReference>
<dbReference type="Proteomes" id="UP000028828">
    <property type="component" value="Unassembled WGS sequence"/>
</dbReference>
<dbReference type="SUPFAM" id="SSF54928">
    <property type="entry name" value="RNA-binding domain, RBD"/>
    <property type="match status" value="1"/>
</dbReference>
<organism evidence="8 9">
    <name type="scientific">Toxoplasma gondii p89</name>
    <dbReference type="NCBI Taxonomy" id="943119"/>
    <lineage>
        <taxon>Eukaryota</taxon>
        <taxon>Sar</taxon>
        <taxon>Alveolata</taxon>
        <taxon>Apicomplexa</taxon>
        <taxon>Conoidasida</taxon>
        <taxon>Coccidia</taxon>
        <taxon>Eucoccidiorida</taxon>
        <taxon>Eimeriorina</taxon>
        <taxon>Sarcocystidae</taxon>
        <taxon>Toxoplasma</taxon>
    </lineage>
</organism>
<dbReference type="PROSITE" id="PS50102">
    <property type="entry name" value="RRM"/>
    <property type="match status" value="1"/>
</dbReference>
<evidence type="ECO:0000256" key="4">
    <source>
        <dbReference type="ARBA" id="ARBA00023242"/>
    </source>
</evidence>
<feature type="compositionally biased region" description="Basic and acidic residues" evidence="6">
    <location>
        <begin position="120"/>
        <end position="156"/>
    </location>
</feature>
<dbReference type="AlphaFoldDB" id="A0A086K0Z2"/>
<feature type="region of interest" description="Disordered" evidence="6">
    <location>
        <begin position="229"/>
        <end position="250"/>
    </location>
</feature>
<dbReference type="InterPro" id="IPR035979">
    <property type="entry name" value="RBD_domain_sf"/>
</dbReference>
<feature type="compositionally biased region" description="Basic and acidic residues" evidence="6">
    <location>
        <begin position="75"/>
        <end position="93"/>
    </location>
</feature>
<feature type="compositionally biased region" description="Basic and acidic residues" evidence="6">
    <location>
        <begin position="639"/>
        <end position="650"/>
    </location>
</feature>
<feature type="region of interest" description="Disordered" evidence="6">
    <location>
        <begin position="411"/>
        <end position="451"/>
    </location>
</feature>
<dbReference type="PANTHER" id="PTHR48039:SF5">
    <property type="entry name" value="RNA-BINDING PROTEIN 28"/>
    <property type="match status" value="1"/>
</dbReference>
<keyword evidence="2" id="KW-0677">Repeat</keyword>
<feature type="compositionally biased region" description="Polar residues" evidence="6">
    <location>
        <begin position="97"/>
        <end position="116"/>
    </location>
</feature>
<dbReference type="EMBL" id="AEYI02001390">
    <property type="protein sequence ID" value="KFG38060.1"/>
    <property type="molecule type" value="Genomic_DNA"/>
</dbReference>
<dbReference type="InterPro" id="IPR000504">
    <property type="entry name" value="RRM_dom"/>
</dbReference>
<evidence type="ECO:0000256" key="2">
    <source>
        <dbReference type="ARBA" id="ARBA00022737"/>
    </source>
</evidence>
<evidence type="ECO:0000256" key="3">
    <source>
        <dbReference type="ARBA" id="ARBA00022884"/>
    </source>
</evidence>
<name>A0A086K0Z2_TOXGO</name>
<feature type="compositionally biased region" description="Basic and acidic residues" evidence="6">
    <location>
        <begin position="414"/>
        <end position="428"/>
    </location>
</feature>
<dbReference type="InterPro" id="IPR012677">
    <property type="entry name" value="Nucleotide-bd_a/b_plait_sf"/>
</dbReference>
<evidence type="ECO:0000256" key="5">
    <source>
        <dbReference type="PROSITE-ProRule" id="PRU00176"/>
    </source>
</evidence>
<sequence>MKNLTSKGVAARSSETVGEAAKQTPKRSGGKSGRPRSGLRTREGGKQSDSHALSRSEHAEVSAASRASAAGRSSVQRERGGEKRRFRRTDPRGKTIPGSSAETEASRPRGSSSSFYRKNGGRDGERRAVAVGDNSRRERGYGAPKTEEERAAERRRSVFVSNLPPDASREELDELFRSFGSLATIKLVGSAADDRSKEGKGITRSAFVIFKDEASAQQALTAYSAAPFQGTQSAAGRSSEKGEGTRFSASSALPPGMSVFAAEALGVSWKKANEAERREAVTPTARQEVLLRGQPLLVRPVLSREEAGKLKGQSGWTRKEDSASRRHLNLAFEGMISPKSAAFEELPPAEQRRRLQAWREKKEKMKNPNYFVNPTRLSVRNLPTSTSANELRETMSHFLLKSPAFAEFESSRLAQREAEREARKRREANTAGAEKSTQGEGQKPRVTDFSLLHPKQQRRLAEQAILKVRIIRDKERRRAMSSQENGSTTKEKRSLGFAFVDCSHAEVAKLLLNFLGMCTSDDFLPENLAAQKQGGETEEETPRHGRTMWRRLMVEYAMEDARKVKLKEEKSRAYVQMLERQKKKNQGGEEGDEQPGSGKASLPKKLKTYSRGKRQRERRRQARLAVAGVTDPQTSLHGVGREKPREKNKVPEQSSEGQKKLSKASVNDSKRPKEAKKRKTNREDDEASAGDEILVFDEDGETDESRIYPKRIKSHADSRRRRKRQRRSEQDNENLEDEYLKSRVQFLLSNQG</sequence>
<dbReference type="Gene3D" id="3.30.70.330">
    <property type="match status" value="2"/>
</dbReference>
<accession>A0A086K0Z2</accession>
<feature type="compositionally biased region" description="Basic residues" evidence="6">
    <location>
        <begin position="708"/>
        <end position="726"/>
    </location>
</feature>
<dbReference type="SMART" id="SM00360">
    <property type="entry name" value="RRM"/>
    <property type="match status" value="1"/>
</dbReference>
<feature type="compositionally biased region" description="Basic residues" evidence="6">
    <location>
        <begin position="602"/>
        <end position="622"/>
    </location>
</feature>
<feature type="compositionally biased region" description="Basic and acidic residues" evidence="6">
    <location>
        <begin position="40"/>
        <end position="60"/>
    </location>
</feature>
<evidence type="ECO:0000256" key="1">
    <source>
        <dbReference type="ARBA" id="ARBA00004123"/>
    </source>
</evidence>
<gene>
    <name evidence="8" type="ORF">TGP89_218600</name>
</gene>
<evidence type="ECO:0000256" key="6">
    <source>
        <dbReference type="SAM" id="MobiDB-lite"/>
    </source>
</evidence>
<evidence type="ECO:0000313" key="8">
    <source>
        <dbReference type="EMBL" id="KFG38060.1"/>
    </source>
</evidence>
<evidence type="ECO:0000313" key="9">
    <source>
        <dbReference type="Proteomes" id="UP000028828"/>
    </source>
</evidence>
<feature type="compositionally biased region" description="Basic residues" evidence="6">
    <location>
        <begin position="24"/>
        <end position="39"/>
    </location>
</feature>
<dbReference type="CDD" id="cd00590">
    <property type="entry name" value="RRM_SF"/>
    <property type="match status" value="1"/>
</dbReference>
<keyword evidence="4" id="KW-0539">Nucleus</keyword>
<dbReference type="OrthoDB" id="331851at2759"/>
<reference evidence="8 9" key="1">
    <citation type="submission" date="2014-03" db="EMBL/GenBank/DDBJ databases">
        <authorList>
            <person name="Sibley D."/>
            <person name="Venepally P."/>
            <person name="Karamycheva S."/>
            <person name="Hadjithomas M."/>
            <person name="Khan A."/>
            <person name="Brunk B."/>
            <person name="Roos D."/>
            <person name="Caler E."/>
            <person name="Lorenzi H."/>
        </authorList>
    </citation>
    <scope>NUCLEOTIDE SEQUENCE [LARGE SCALE GENOMIC DNA]</scope>
    <source>
        <strain evidence="9">p89</strain>
    </source>
</reference>
<feature type="region of interest" description="Disordered" evidence="6">
    <location>
        <begin position="1"/>
        <end position="164"/>
    </location>
</feature>
<evidence type="ECO:0000259" key="7">
    <source>
        <dbReference type="PROSITE" id="PS50102"/>
    </source>
</evidence>
<dbReference type="GO" id="GO:0003729">
    <property type="term" value="F:mRNA binding"/>
    <property type="evidence" value="ECO:0007669"/>
    <property type="project" value="TreeGrafter"/>
</dbReference>
<keyword evidence="3 5" id="KW-0694">RNA-binding</keyword>
<feature type="domain" description="RRM" evidence="7">
    <location>
        <begin position="156"/>
        <end position="240"/>
    </location>
</feature>
<dbReference type="Pfam" id="PF00076">
    <property type="entry name" value="RRM_1"/>
    <property type="match status" value="1"/>
</dbReference>
<dbReference type="PANTHER" id="PTHR48039">
    <property type="entry name" value="RNA-BINDING MOTIF PROTEIN 14B"/>
    <property type="match status" value="1"/>
</dbReference>
<dbReference type="GO" id="GO:0005634">
    <property type="term" value="C:nucleus"/>
    <property type="evidence" value="ECO:0007669"/>
    <property type="project" value="UniProtKB-SubCell"/>
</dbReference>
<feature type="compositionally biased region" description="Low complexity" evidence="6">
    <location>
        <begin position="61"/>
        <end position="74"/>
    </location>
</feature>
<comment type="subcellular location">
    <subcellularLocation>
        <location evidence="1">Nucleus</location>
    </subcellularLocation>
</comment>
<comment type="caution">
    <text evidence="8">The sequence shown here is derived from an EMBL/GenBank/DDBJ whole genome shotgun (WGS) entry which is preliminary data.</text>
</comment>